<evidence type="ECO:0000256" key="1">
    <source>
        <dbReference type="ARBA" id="ARBA00022741"/>
    </source>
</evidence>
<dbReference type="Pfam" id="PF07683">
    <property type="entry name" value="CobW_C"/>
    <property type="match status" value="1"/>
</dbReference>
<evidence type="ECO:0000259" key="3">
    <source>
        <dbReference type="Pfam" id="PF07683"/>
    </source>
</evidence>
<accession>A0A3S0ID92</accession>
<dbReference type="RefSeq" id="WP_126353709.1">
    <property type="nucleotide sequence ID" value="NZ_CP086382.1"/>
</dbReference>
<dbReference type="InterPro" id="IPR036627">
    <property type="entry name" value="CobW-likC_sf"/>
</dbReference>
<evidence type="ECO:0000313" key="4">
    <source>
        <dbReference type="EMBL" id="RTR17471.1"/>
    </source>
</evidence>
<name>A0A3S0ID92_9DEIO</name>
<dbReference type="OrthoDB" id="9808822at2"/>
<dbReference type="AlphaFoldDB" id="A0A3S0ID92"/>
<proteinExistence type="predicted"/>
<sequence length="77" mass="8425">MPQNIIRSKGWINLGDGMATLWNHTGQQLALEQAGTWQDPSQAFSEIVFIGQGMDPAALDTLLRGASQRRVSPAAFR</sequence>
<evidence type="ECO:0000256" key="2">
    <source>
        <dbReference type="ARBA" id="ARBA00023186"/>
    </source>
</evidence>
<protein>
    <submittedName>
        <fullName evidence="4">GTP-binding protein</fullName>
    </submittedName>
</protein>
<keyword evidence="5" id="KW-1185">Reference proteome</keyword>
<keyword evidence="2" id="KW-0143">Chaperone</keyword>
<dbReference type="EMBL" id="RXPE01000074">
    <property type="protein sequence ID" value="RTR17471.1"/>
    <property type="molecule type" value="Genomic_DNA"/>
</dbReference>
<dbReference type="GO" id="GO:0000166">
    <property type="term" value="F:nucleotide binding"/>
    <property type="evidence" value="ECO:0007669"/>
    <property type="project" value="UniProtKB-KW"/>
</dbReference>
<gene>
    <name evidence="4" type="ORF">EJ104_13775</name>
</gene>
<feature type="domain" description="CobW C-terminal" evidence="3">
    <location>
        <begin position="2"/>
        <end position="65"/>
    </location>
</feature>
<dbReference type="SUPFAM" id="SSF90002">
    <property type="entry name" value="Hypothetical protein YjiA, C-terminal domain"/>
    <property type="match status" value="1"/>
</dbReference>
<dbReference type="Gene3D" id="3.30.1220.10">
    <property type="entry name" value="CobW-like, C-terminal domain"/>
    <property type="match status" value="1"/>
</dbReference>
<reference evidence="4 5" key="1">
    <citation type="submission" date="2018-12" db="EMBL/GenBank/DDBJ databases">
        <title>Deinococcus radiophilus ATCC 27603 genome sequencing and assembly.</title>
        <authorList>
            <person name="Maclea K.S."/>
            <person name="Maynard C.R."/>
        </authorList>
    </citation>
    <scope>NUCLEOTIDE SEQUENCE [LARGE SCALE GENOMIC DNA]</scope>
    <source>
        <strain evidence="4 5">ATCC 27603</strain>
    </source>
</reference>
<organism evidence="4 5">
    <name type="scientific">Deinococcus radiophilus</name>
    <dbReference type="NCBI Taxonomy" id="32062"/>
    <lineage>
        <taxon>Bacteria</taxon>
        <taxon>Thermotogati</taxon>
        <taxon>Deinococcota</taxon>
        <taxon>Deinococci</taxon>
        <taxon>Deinococcales</taxon>
        <taxon>Deinococcaceae</taxon>
        <taxon>Deinococcus</taxon>
    </lineage>
</organism>
<dbReference type="InterPro" id="IPR011629">
    <property type="entry name" value="CobW-like_C"/>
</dbReference>
<keyword evidence="1" id="KW-0547">Nucleotide-binding</keyword>
<dbReference type="Proteomes" id="UP000277766">
    <property type="component" value="Unassembled WGS sequence"/>
</dbReference>
<evidence type="ECO:0000313" key="5">
    <source>
        <dbReference type="Proteomes" id="UP000277766"/>
    </source>
</evidence>
<comment type="caution">
    <text evidence="4">The sequence shown here is derived from an EMBL/GenBank/DDBJ whole genome shotgun (WGS) entry which is preliminary data.</text>
</comment>